<evidence type="ECO:0000259" key="1">
    <source>
        <dbReference type="Pfam" id="PF01872"/>
    </source>
</evidence>
<reference evidence="2 3" key="1">
    <citation type="submission" date="2019-05" db="EMBL/GenBank/DDBJ databases">
        <authorList>
            <person name="Chen C."/>
        </authorList>
    </citation>
    <scope>NUCLEOTIDE SEQUENCE [LARGE SCALE GENOMIC DNA]</scope>
    <source>
        <strain evidence="2 3">HB172198</strain>
    </source>
</reference>
<dbReference type="PANTHER" id="PTHR38011">
    <property type="entry name" value="DIHYDROFOLATE REDUCTASE FAMILY PROTEIN (AFU_ORTHOLOGUE AFUA_8G06820)"/>
    <property type="match status" value="1"/>
</dbReference>
<feature type="domain" description="Bacterial bifunctional deaminase-reductase C-terminal" evidence="1">
    <location>
        <begin position="5"/>
        <end position="164"/>
    </location>
</feature>
<dbReference type="PRINTS" id="PR00070">
    <property type="entry name" value="DHFR"/>
</dbReference>
<dbReference type="GO" id="GO:0008703">
    <property type="term" value="F:5-amino-6-(5-phosphoribosylamino)uracil reductase activity"/>
    <property type="evidence" value="ECO:0007669"/>
    <property type="project" value="InterPro"/>
</dbReference>
<dbReference type="SUPFAM" id="SSF53597">
    <property type="entry name" value="Dihydrofolate reductase-like"/>
    <property type="match status" value="1"/>
</dbReference>
<name>A0A4P8XMC9_9BACL</name>
<dbReference type="PANTHER" id="PTHR38011:SF11">
    <property type="entry name" value="2,5-DIAMINO-6-RIBOSYLAMINO-4(3H)-PYRIMIDINONE 5'-PHOSPHATE REDUCTASE"/>
    <property type="match status" value="1"/>
</dbReference>
<dbReference type="InterPro" id="IPR024072">
    <property type="entry name" value="DHFR-like_dom_sf"/>
</dbReference>
<sequence length="180" mass="20043">MKADRKVSVFIAPTLDGYIAGKDDSLDWLFKVEGEGDNGYSEFYDTVDTILMGKRTFDWIMNQGEAFPYKGKACYVFTRSETASHEDVTFVNGSPSELIQKLKKEDGSKIWVVGGGELLQSLLSERLVDELFITIAPVLLGEGIPLFKGGGPPQELLFKGSRSFNQFVELHYEVKSSLGR</sequence>
<dbReference type="KEGG" id="palo:E6C60_3231"/>
<organism evidence="2 3">
    <name type="scientific">Paenibacillus algicola</name>
    <dbReference type="NCBI Taxonomy" id="2565926"/>
    <lineage>
        <taxon>Bacteria</taxon>
        <taxon>Bacillati</taxon>
        <taxon>Bacillota</taxon>
        <taxon>Bacilli</taxon>
        <taxon>Bacillales</taxon>
        <taxon>Paenibacillaceae</taxon>
        <taxon>Paenibacillus</taxon>
    </lineage>
</organism>
<dbReference type="AlphaFoldDB" id="A0A4P8XMC9"/>
<dbReference type="RefSeq" id="WP_138226744.1">
    <property type="nucleotide sequence ID" value="NZ_CP040396.1"/>
</dbReference>
<dbReference type="Proteomes" id="UP000300879">
    <property type="component" value="Chromosome"/>
</dbReference>
<dbReference type="EMBL" id="CP040396">
    <property type="protein sequence ID" value="QCT03942.1"/>
    <property type="molecule type" value="Genomic_DNA"/>
</dbReference>
<accession>A0A4P8XMC9</accession>
<proteinExistence type="predicted"/>
<evidence type="ECO:0000313" key="2">
    <source>
        <dbReference type="EMBL" id="QCT03942.1"/>
    </source>
</evidence>
<protein>
    <submittedName>
        <fullName evidence="2">Dihydrofolate reductase family protein</fullName>
    </submittedName>
</protein>
<gene>
    <name evidence="2" type="ORF">E6C60_3231</name>
</gene>
<dbReference type="OrthoDB" id="195113at2"/>
<dbReference type="InterPro" id="IPR002734">
    <property type="entry name" value="RibDG_C"/>
</dbReference>
<evidence type="ECO:0000313" key="3">
    <source>
        <dbReference type="Proteomes" id="UP000300879"/>
    </source>
</evidence>
<dbReference type="Pfam" id="PF01872">
    <property type="entry name" value="RibD_C"/>
    <property type="match status" value="1"/>
</dbReference>
<keyword evidence="3" id="KW-1185">Reference proteome</keyword>
<dbReference type="Gene3D" id="3.40.430.10">
    <property type="entry name" value="Dihydrofolate Reductase, subunit A"/>
    <property type="match status" value="1"/>
</dbReference>
<dbReference type="GO" id="GO:0009231">
    <property type="term" value="P:riboflavin biosynthetic process"/>
    <property type="evidence" value="ECO:0007669"/>
    <property type="project" value="InterPro"/>
</dbReference>
<dbReference type="InterPro" id="IPR050765">
    <property type="entry name" value="Riboflavin_Biosynth_HTPR"/>
</dbReference>